<reference evidence="2 3" key="1">
    <citation type="submission" date="2019-09" db="EMBL/GenBank/DDBJ databases">
        <authorList>
            <person name="Depoorter E."/>
        </authorList>
    </citation>
    <scope>NUCLEOTIDE SEQUENCE [LARGE SCALE GENOMIC DNA]</scope>
    <source>
        <strain evidence="2">LMG 30113</strain>
    </source>
</reference>
<sequence length="161" mass="16772">MKRAGPIPVLWAAFGAATGSTVAELLLWSAVGDDAIGNLWRDTRLTAVIVMGRHVLVPAAGLDASILGAATLVHLGLSLAYAAVLATMIRRLSLAAALLAGGVFGLVLYGVNLYGFTAIFPWFIPVRGAITLAAHLVFGITAAAVWRIAARRGATALQDRR</sequence>
<name>A0A6P2Q406_9BURK</name>
<dbReference type="Proteomes" id="UP000494330">
    <property type="component" value="Unassembled WGS sequence"/>
</dbReference>
<feature type="transmembrane region" description="Helical" evidence="1">
    <location>
        <begin position="66"/>
        <end position="89"/>
    </location>
</feature>
<evidence type="ECO:0000256" key="1">
    <source>
        <dbReference type="SAM" id="Phobius"/>
    </source>
</evidence>
<evidence type="ECO:0000313" key="3">
    <source>
        <dbReference type="Proteomes" id="UP000494330"/>
    </source>
</evidence>
<proteinExistence type="predicted"/>
<organism evidence="2 3">
    <name type="scientific">Burkholderia paludis</name>
    <dbReference type="NCBI Taxonomy" id="1506587"/>
    <lineage>
        <taxon>Bacteria</taxon>
        <taxon>Pseudomonadati</taxon>
        <taxon>Pseudomonadota</taxon>
        <taxon>Betaproteobacteria</taxon>
        <taxon>Burkholderiales</taxon>
        <taxon>Burkholderiaceae</taxon>
        <taxon>Burkholderia</taxon>
        <taxon>Burkholderia cepacia complex</taxon>
    </lineage>
</organism>
<feature type="transmembrane region" description="Helical" evidence="1">
    <location>
        <begin position="96"/>
        <end position="124"/>
    </location>
</feature>
<keyword evidence="1" id="KW-0472">Membrane</keyword>
<dbReference type="RefSeq" id="WP_034197557.1">
    <property type="nucleotide sequence ID" value="NZ_CABVQD010000025.1"/>
</dbReference>
<feature type="transmembrane region" description="Helical" evidence="1">
    <location>
        <begin position="130"/>
        <end position="150"/>
    </location>
</feature>
<dbReference type="EMBL" id="CABVQD010000025">
    <property type="protein sequence ID" value="VWC16677.1"/>
    <property type="molecule type" value="Genomic_DNA"/>
</dbReference>
<accession>A0A6P2Q406</accession>
<protein>
    <submittedName>
        <fullName evidence="2">Sodium:proline symporter</fullName>
    </submittedName>
</protein>
<evidence type="ECO:0000313" key="2">
    <source>
        <dbReference type="EMBL" id="VWC16677.1"/>
    </source>
</evidence>
<gene>
    <name evidence="2" type="ORF">BPA30113_05500</name>
</gene>
<keyword evidence="3" id="KW-1185">Reference proteome</keyword>
<keyword evidence="1" id="KW-0812">Transmembrane</keyword>
<keyword evidence="1" id="KW-1133">Transmembrane helix</keyword>
<dbReference type="AlphaFoldDB" id="A0A6P2Q406"/>